<accession>A0A8J3QTN0</accession>
<dbReference type="EMBL" id="BONZ01000038">
    <property type="protein sequence ID" value="GIH15932.1"/>
    <property type="molecule type" value="Genomic_DNA"/>
</dbReference>
<dbReference type="Proteomes" id="UP000642748">
    <property type="component" value="Unassembled WGS sequence"/>
</dbReference>
<dbReference type="SUPFAM" id="SSF51658">
    <property type="entry name" value="Xylose isomerase-like"/>
    <property type="match status" value="1"/>
</dbReference>
<gene>
    <name evidence="2" type="ORF">Raf01_41040</name>
</gene>
<feature type="domain" description="Xylose isomerase-like TIM barrel" evidence="1">
    <location>
        <begin position="26"/>
        <end position="231"/>
    </location>
</feature>
<dbReference type="InterPro" id="IPR013022">
    <property type="entry name" value="Xyl_isomerase-like_TIM-brl"/>
</dbReference>
<reference evidence="2" key="1">
    <citation type="submission" date="2021-01" db="EMBL/GenBank/DDBJ databases">
        <title>Whole genome shotgun sequence of Rugosimonospora africana NBRC 104875.</title>
        <authorList>
            <person name="Komaki H."/>
            <person name="Tamura T."/>
        </authorList>
    </citation>
    <scope>NUCLEOTIDE SEQUENCE</scope>
    <source>
        <strain evidence="2">NBRC 104875</strain>
    </source>
</reference>
<dbReference type="AlphaFoldDB" id="A0A8J3QTN0"/>
<dbReference type="Gene3D" id="3.20.20.150">
    <property type="entry name" value="Divalent-metal-dependent TIM barrel enzymes"/>
    <property type="match status" value="1"/>
</dbReference>
<proteinExistence type="predicted"/>
<evidence type="ECO:0000259" key="1">
    <source>
        <dbReference type="Pfam" id="PF01261"/>
    </source>
</evidence>
<dbReference type="PANTHER" id="PTHR12110:SF41">
    <property type="entry name" value="INOSOSE DEHYDRATASE"/>
    <property type="match status" value="1"/>
</dbReference>
<dbReference type="PANTHER" id="PTHR12110">
    <property type="entry name" value="HYDROXYPYRUVATE ISOMERASE"/>
    <property type="match status" value="1"/>
</dbReference>
<keyword evidence="2" id="KW-0413">Isomerase</keyword>
<dbReference type="Pfam" id="PF01261">
    <property type="entry name" value="AP_endonuc_2"/>
    <property type="match status" value="1"/>
</dbReference>
<dbReference type="GO" id="GO:0016853">
    <property type="term" value="F:isomerase activity"/>
    <property type="evidence" value="ECO:0007669"/>
    <property type="project" value="UniProtKB-KW"/>
</dbReference>
<keyword evidence="3" id="KW-1185">Reference proteome</keyword>
<dbReference type="InterPro" id="IPR036237">
    <property type="entry name" value="Xyl_isomerase-like_sf"/>
</dbReference>
<dbReference type="InterPro" id="IPR050312">
    <property type="entry name" value="IolE/XylAMocC-like"/>
</dbReference>
<protein>
    <submittedName>
        <fullName evidence="2">Xylose isomerase</fullName>
    </submittedName>
</protein>
<sequence length="276" mass="30193">MPPGIAAQLWTFHDLAAKDLEGVLTRISELGYLAVEPLGLHGREPAKVRALLDSLGMTLSSAHAPFPAGPDATRILDENAELGATTLVWSLEREEFDSPEAIARGVERINEGAERAAAYGMTIGYHNHFAEFANVFGDWSGSPRGARRAEPDWSNGQSAYDILLDLLDPRVVIELDMYWAQLGGADPAQVIRGLGDRVRFLHVKDGPAQTNEDYMVPVGQGSVDIPAALRASESVRWHIVELDRSRMDMFTALQQSYQYLVGNGLSRGRIPAGSER</sequence>
<evidence type="ECO:0000313" key="2">
    <source>
        <dbReference type="EMBL" id="GIH15932.1"/>
    </source>
</evidence>
<comment type="caution">
    <text evidence="2">The sequence shown here is derived from an EMBL/GenBank/DDBJ whole genome shotgun (WGS) entry which is preliminary data.</text>
</comment>
<evidence type="ECO:0000313" key="3">
    <source>
        <dbReference type="Proteomes" id="UP000642748"/>
    </source>
</evidence>
<name>A0A8J3QTN0_9ACTN</name>
<organism evidence="2 3">
    <name type="scientific">Rugosimonospora africana</name>
    <dbReference type="NCBI Taxonomy" id="556532"/>
    <lineage>
        <taxon>Bacteria</taxon>
        <taxon>Bacillati</taxon>
        <taxon>Actinomycetota</taxon>
        <taxon>Actinomycetes</taxon>
        <taxon>Micromonosporales</taxon>
        <taxon>Micromonosporaceae</taxon>
        <taxon>Rugosimonospora</taxon>
    </lineage>
</organism>
<dbReference type="RefSeq" id="WP_203919541.1">
    <property type="nucleotide sequence ID" value="NZ_BONZ01000038.1"/>
</dbReference>